<name>A0AAD7HT27_9AGAR</name>
<dbReference type="Proteomes" id="UP001215598">
    <property type="component" value="Unassembled WGS sequence"/>
</dbReference>
<gene>
    <name evidence="1" type="ORF">B0H16DRAFT_1471232</name>
</gene>
<protein>
    <submittedName>
        <fullName evidence="1">Uncharacterized protein</fullName>
    </submittedName>
</protein>
<dbReference type="EMBL" id="JARKIB010000184">
    <property type="protein sequence ID" value="KAJ7726757.1"/>
    <property type="molecule type" value="Genomic_DNA"/>
</dbReference>
<dbReference type="AlphaFoldDB" id="A0AAD7HT27"/>
<proteinExistence type="predicted"/>
<reference evidence="1" key="1">
    <citation type="submission" date="2023-03" db="EMBL/GenBank/DDBJ databases">
        <title>Massive genome expansion in bonnet fungi (Mycena s.s.) driven by repeated elements and novel gene families across ecological guilds.</title>
        <authorList>
            <consortium name="Lawrence Berkeley National Laboratory"/>
            <person name="Harder C.B."/>
            <person name="Miyauchi S."/>
            <person name="Viragh M."/>
            <person name="Kuo A."/>
            <person name="Thoen E."/>
            <person name="Andreopoulos B."/>
            <person name="Lu D."/>
            <person name="Skrede I."/>
            <person name="Drula E."/>
            <person name="Henrissat B."/>
            <person name="Morin E."/>
            <person name="Kohler A."/>
            <person name="Barry K."/>
            <person name="LaButti K."/>
            <person name="Morin E."/>
            <person name="Salamov A."/>
            <person name="Lipzen A."/>
            <person name="Mereny Z."/>
            <person name="Hegedus B."/>
            <person name="Baldrian P."/>
            <person name="Stursova M."/>
            <person name="Weitz H."/>
            <person name="Taylor A."/>
            <person name="Grigoriev I.V."/>
            <person name="Nagy L.G."/>
            <person name="Martin F."/>
            <person name="Kauserud H."/>
        </authorList>
    </citation>
    <scope>NUCLEOTIDE SEQUENCE</scope>
    <source>
        <strain evidence="1">CBHHK182m</strain>
    </source>
</reference>
<evidence type="ECO:0000313" key="2">
    <source>
        <dbReference type="Proteomes" id="UP001215598"/>
    </source>
</evidence>
<sequence>MVPGEGFRHQAIRKEGKDTSIIVLYTFKERQLEVTALRSQYSENSRQVRHQTPPLSLLIWLSRQAVHFKEPRCPPTPSRHLQDVLQRLQDTLQDLKLSKLSWASRLYLRLTSSWHSQSISINPYCFAVGLKTLNRRFSSRHLKFMPVDLYPASDAVLGTPGRDQREMLVRKKGVVFASTPLPLLTSDNTVTVYWASKKRPTVYPQSDCGASVRSGHGLMGMVRIAQYFKGQMWRIFEATYAGGLSFCGSSRPYRFSPSSRSPRRLQLRLETIIKLSFSLNLGFIGVANAGTTGAGGDDSVAFVSRAVCAV</sequence>
<evidence type="ECO:0000313" key="1">
    <source>
        <dbReference type="EMBL" id="KAJ7726757.1"/>
    </source>
</evidence>
<comment type="caution">
    <text evidence="1">The sequence shown here is derived from an EMBL/GenBank/DDBJ whole genome shotgun (WGS) entry which is preliminary data.</text>
</comment>
<keyword evidence="2" id="KW-1185">Reference proteome</keyword>
<accession>A0AAD7HT27</accession>
<organism evidence="1 2">
    <name type="scientific">Mycena metata</name>
    <dbReference type="NCBI Taxonomy" id="1033252"/>
    <lineage>
        <taxon>Eukaryota</taxon>
        <taxon>Fungi</taxon>
        <taxon>Dikarya</taxon>
        <taxon>Basidiomycota</taxon>
        <taxon>Agaricomycotina</taxon>
        <taxon>Agaricomycetes</taxon>
        <taxon>Agaricomycetidae</taxon>
        <taxon>Agaricales</taxon>
        <taxon>Marasmiineae</taxon>
        <taxon>Mycenaceae</taxon>
        <taxon>Mycena</taxon>
    </lineage>
</organism>